<dbReference type="Gene3D" id="1.20.1250.20">
    <property type="entry name" value="MFS general substrate transporter like domains"/>
    <property type="match status" value="1"/>
</dbReference>
<evidence type="ECO:0000256" key="2">
    <source>
        <dbReference type="ARBA" id="ARBA00022448"/>
    </source>
</evidence>
<evidence type="ECO:0000256" key="1">
    <source>
        <dbReference type="ARBA" id="ARBA00004651"/>
    </source>
</evidence>
<keyword evidence="2" id="KW-0813">Transport</keyword>
<keyword evidence="3" id="KW-1003">Cell membrane</keyword>
<dbReference type="InterPro" id="IPR022324">
    <property type="entry name" value="Bacilysin_exporter_BacE_put"/>
</dbReference>
<protein>
    <submittedName>
        <fullName evidence="9">MFS transporter</fullName>
    </submittedName>
</protein>
<feature type="transmembrane region" description="Helical" evidence="7">
    <location>
        <begin position="358"/>
        <end position="380"/>
    </location>
</feature>
<evidence type="ECO:0000256" key="3">
    <source>
        <dbReference type="ARBA" id="ARBA00022475"/>
    </source>
</evidence>
<name>A0ABT1SEA8_9FIRM</name>
<evidence type="ECO:0000256" key="5">
    <source>
        <dbReference type="ARBA" id="ARBA00022989"/>
    </source>
</evidence>
<comment type="subcellular location">
    <subcellularLocation>
        <location evidence="1">Cell membrane</location>
        <topology evidence="1">Multi-pass membrane protein</topology>
    </subcellularLocation>
</comment>
<sequence>MKNKKERLNFILFSLGKFVSIFGASIYSFAMGLHVLEITGSGLSFAMTLIVSIIPMLIINPFAGVVADKFDKKKIVVSMDILNGIFLILLYMVSSIYGLNLLIIYISTFITTIFTTIFGISMESAIPNIVSENMLMNINSISKIIDSTSSILGPMVGGIVFALIDIRYFILFNGICYIFSGVSEMFIDFKHNYNGSNKKENSISFVEDMKNGLEYIIERKDIIGIFSVFISLNFFMGLSITIPLPYIINNVLTLDSRSLGIIQSAFPIGMIIGALIIKKIMQRASYKKILIFASLALGICTNLLGVPIVFKNLLFTNTIYTFYYCGIMIAFGVAISFIDIPIMYMLQKLIPDEYRGRVLSIAMSMVKIILPLGLILSGFLLNIIPAYFITTVGGIMLFTTNVLVLNKKKSLFCNISEQEKY</sequence>
<feature type="transmembrane region" description="Helical" evidence="7">
    <location>
        <begin position="75"/>
        <end position="97"/>
    </location>
</feature>
<dbReference type="Proteomes" id="UP001524478">
    <property type="component" value="Unassembled WGS sequence"/>
</dbReference>
<feature type="transmembrane region" description="Helical" evidence="7">
    <location>
        <begin position="289"/>
        <end position="309"/>
    </location>
</feature>
<feature type="transmembrane region" description="Helical" evidence="7">
    <location>
        <begin position="144"/>
        <end position="164"/>
    </location>
</feature>
<feature type="transmembrane region" description="Helical" evidence="7">
    <location>
        <begin position="222"/>
        <end position="248"/>
    </location>
</feature>
<dbReference type="SUPFAM" id="SSF103473">
    <property type="entry name" value="MFS general substrate transporter"/>
    <property type="match status" value="1"/>
</dbReference>
<feature type="transmembrane region" description="Helical" evidence="7">
    <location>
        <begin position="12"/>
        <end position="36"/>
    </location>
</feature>
<reference evidence="9 10" key="1">
    <citation type="submission" date="2022-06" db="EMBL/GenBank/DDBJ databases">
        <title>Isolation of gut microbiota from human fecal samples.</title>
        <authorList>
            <person name="Pamer E.G."/>
            <person name="Barat B."/>
            <person name="Waligurski E."/>
            <person name="Medina S."/>
            <person name="Paddock L."/>
            <person name="Mostad J."/>
        </authorList>
    </citation>
    <scope>NUCLEOTIDE SEQUENCE [LARGE SCALE GENOMIC DNA]</scope>
    <source>
        <strain evidence="9 10">DFI.7.95</strain>
    </source>
</reference>
<dbReference type="InterPro" id="IPR036259">
    <property type="entry name" value="MFS_trans_sf"/>
</dbReference>
<keyword evidence="5 7" id="KW-1133">Transmembrane helix</keyword>
<feature type="transmembrane region" description="Helical" evidence="7">
    <location>
        <begin position="260"/>
        <end position="277"/>
    </location>
</feature>
<proteinExistence type="predicted"/>
<evidence type="ECO:0000256" key="7">
    <source>
        <dbReference type="SAM" id="Phobius"/>
    </source>
</evidence>
<evidence type="ECO:0000256" key="6">
    <source>
        <dbReference type="ARBA" id="ARBA00023136"/>
    </source>
</evidence>
<keyword evidence="6 7" id="KW-0472">Membrane</keyword>
<feature type="transmembrane region" description="Helical" evidence="7">
    <location>
        <begin position="321"/>
        <end position="346"/>
    </location>
</feature>
<gene>
    <name evidence="9" type="ORF">NE686_17060</name>
</gene>
<evidence type="ECO:0000259" key="8">
    <source>
        <dbReference type="PROSITE" id="PS50850"/>
    </source>
</evidence>
<dbReference type="PROSITE" id="PS50850">
    <property type="entry name" value="MFS"/>
    <property type="match status" value="1"/>
</dbReference>
<dbReference type="PANTHER" id="PTHR43266:SF9">
    <property type="entry name" value="PERMEASE, MAJOR FACILITATOR SUPERFAMILY-RELATED"/>
    <property type="match status" value="1"/>
</dbReference>
<dbReference type="PRINTS" id="PR01988">
    <property type="entry name" value="EXPORTERBACE"/>
</dbReference>
<dbReference type="InterPro" id="IPR010290">
    <property type="entry name" value="TM_effector"/>
</dbReference>
<keyword evidence="4 7" id="KW-0812">Transmembrane</keyword>
<organism evidence="9 10">
    <name type="scientific">Tissierella carlieri</name>
    <dbReference type="NCBI Taxonomy" id="689904"/>
    <lineage>
        <taxon>Bacteria</taxon>
        <taxon>Bacillati</taxon>
        <taxon>Bacillota</taxon>
        <taxon>Tissierellia</taxon>
        <taxon>Tissierellales</taxon>
        <taxon>Tissierellaceae</taxon>
        <taxon>Tissierella</taxon>
    </lineage>
</organism>
<evidence type="ECO:0000313" key="10">
    <source>
        <dbReference type="Proteomes" id="UP001524478"/>
    </source>
</evidence>
<dbReference type="RefSeq" id="WP_256312404.1">
    <property type="nucleotide sequence ID" value="NZ_CP172320.1"/>
</dbReference>
<dbReference type="InterPro" id="IPR020846">
    <property type="entry name" value="MFS_dom"/>
</dbReference>
<evidence type="ECO:0000256" key="4">
    <source>
        <dbReference type="ARBA" id="ARBA00022692"/>
    </source>
</evidence>
<feature type="domain" description="Major facilitator superfamily (MFS) profile" evidence="8">
    <location>
        <begin position="222"/>
        <end position="421"/>
    </location>
</feature>
<feature type="transmembrane region" description="Helical" evidence="7">
    <location>
        <begin position="386"/>
        <end position="405"/>
    </location>
</feature>
<evidence type="ECO:0000313" key="9">
    <source>
        <dbReference type="EMBL" id="MCQ4924814.1"/>
    </source>
</evidence>
<accession>A0ABT1SEA8</accession>
<feature type="transmembrane region" description="Helical" evidence="7">
    <location>
        <begin position="170"/>
        <end position="189"/>
    </location>
</feature>
<feature type="transmembrane region" description="Helical" evidence="7">
    <location>
        <begin position="103"/>
        <end position="123"/>
    </location>
</feature>
<dbReference type="EMBL" id="JANGAC010000015">
    <property type="protein sequence ID" value="MCQ4924814.1"/>
    <property type="molecule type" value="Genomic_DNA"/>
</dbReference>
<keyword evidence="10" id="KW-1185">Reference proteome</keyword>
<dbReference type="Pfam" id="PF05977">
    <property type="entry name" value="MFS_3"/>
    <property type="match status" value="1"/>
</dbReference>
<comment type="caution">
    <text evidence="9">The sequence shown here is derived from an EMBL/GenBank/DDBJ whole genome shotgun (WGS) entry which is preliminary data.</text>
</comment>
<feature type="transmembrane region" description="Helical" evidence="7">
    <location>
        <begin position="42"/>
        <end position="63"/>
    </location>
</feature>
<dbReference type="CDD" id="cd06173">
    <property type="entry name" value="MFS_MefA_like"/>
    <property type="match status" value="1"/>
</dbReference>
<dbReference type="PANTHER" id="PTHR43266">
    <property type="entry name" value="MACROLIDE-EFFLUX PROTEIN"/>
    <property type="match status" value="1"/>
</dbReference>